<reference evidence="14" key="1">
    <citation type="submission" date="2016-11" db="EMBL/GenBank/DDBJ databases">
        <authorList>
            <person name="Varghese N."/>
            <person name="Submissions S."/>
        </authorList>
    </citation>
    <scope>NUCLEOTIDE SEQUENCE [LARGE SCALE GENOMIC DNA]</scope>
    <source>
        <strain evidence="14">DSM 26134</strain>
    </source>
</reference>
<sequence length="376" mass="41932">MSDAKIPSPCFVLEEEKLIRNLQLIRKVKDAAGVDIILAFKGFAMWSAFPIVRQYIQGATASSLNEVLLCNEHMRTKAHTYCVAYDQESFVQILKGSTHLTFNSLSQFHHFKDQCQDSTVSIGLRINPEQSDVETDLYNPASPHSRLGITESELKDGLPDGVEGLHSHVLCESSSYALEEVLQAIEDKFGHLLPDAKWLNLGGGHLMTRTGYDTDHLIKILKAFKKKHGLEIILEPGSAFAWETGFLKTTVLDVVQRNGVRTAIVDASFTCHMPDCLEMPYRPAIVEGEKEAGESPFLYRLGGVSCLAGDYLEAYGFDRELKIGDTITFLDMIHYTMVKTSTFNGVAHPAIGILNVDGDFELTREFGYDDFKNRLS</sequence>
<dbReference type="RefSeq" id="WP_073123015.1">
    <property type="nucleotide sequence ID" value="NZ_FRAA01000005.1"/>
</dbReference>
<evidence type="ECO:0000313" key="13">
    <source>
        <dbReference type="EMBL" id="SHK43834.1"/>
    </source>
</evidence>
<dbReference type="InterPro" id="IPR029066">
    <property type="entry name" value="PLP-binding_barrel"/>
</dbReference>
<dbReference type="GO" id="GO:0045312">
    <property type="term" value="P:nor-spermidine biosynthetic process"/>
    <property type="evidence" value="ECO:0007669"/>
    <property type="project" value="InterPro"/>
</dbReference>
<dbReference type="Proteomes" id="UP000184474">
    <property type="component" value="Unassembled WGS sequence"/>
</dbReference>
<comment type="catalytic activity">
    <reaction evidence="9">
        <text>carboxyspermidine + H(+) = spermidine + CO2</text>
        <dbReference type="Rhea" id="RHEA:34095"/>
        <dbReference type="ChEBI" id="CHEBI:15378"/>
        <dbReference type="ChEBI" id="CHEBI:16526"/>
        <dbReference type="ChEBI" id="CHEBI:57834"/>
        <dbReference type="ChEBI" id="CHEBI:65072"/>
        <dbReference type="EC" id="4.1.1.96"/>
    </reaction>
</comment>
<dbReference type="PANTHER" id="PTHR43727">
    <property type="entry name" value="DIAMINOPIMELATE DECARBOXYLASE"/>
    <property type="match status" value="1"/>
</dbReference>
<dbReference type="InterPro" id="IPR005730">
    <property type="entry name" value="Nsp_de-COase"/>
</dbReference>
<dbReference type="EMBL" id="FRAA01000005">
    <property type="protein sequence ID" value="SHK43834.1"/>
    <property type="molecule type" value="Genomic_DNA"/>
</dbReference>
<evidence type="ECO:0000256" key="3">
    <source>
        <dbReference type="ARBA" id="ARBA00013633"/>
    </source>
</evidence>
<name>A0A1M6SGC0_REIAG</name>
<feature type="binding site" evidence="11">
    <location>
        <position position="275"/>
    </location>
    <ligand>
        <name>substrate</name>
    </ligand>
</feature>
<dbReference type="PANTHER" id="PTHR43727:SF1">
    <property type="entry name" value="CARBOXYNORSPERMIDINE_CARBOXYSPERMIDINE DECARBOXYLASE"/>
    <property type="match status" value="1"/>
</dbReference>
<dbReference type="GO" id="GO:0008836">
    <property type="term" value="F:diaminopimelate decarboxylase activity"/>
    <property type="evidence" value="ECO:0007669"/>
    <property type="project" value="TreeGrafter"/>
</dbReference>
<comment type="catalytic activity">
    <reaction evidence="10">
        <text>carboxynorspermidine + H(+) = norspermidine + CO2</text>
        <dbReference type="Rhea" id="RHEA:34099"/>
        <dbReference type="ChEBI" id="CHEBI:15378"/>
        <dbReference type="ChEBI" id="CHEBI:16526"/>
        <dbReference type="ChEBI" id="CHEBI:57920"/>
        <dbReference type="ChEBI" id="CHEBI:65070"/>
        <dbReference type="EC" id="4.1.1.96"/>
    </reaction>
</comment>
<feature type="domain" description="Orn/DAP/Arg decarboxylase 2 C-terminal" evidence="12">
    <location>
        <begin position="187"/>
        <end position="332"/>
    </location>
</feature>
<evidence type="ECO:0000256" key="2">
    <source>
        <dbReference type="ARBA" id="ARBA00012259"/>
    </source>
</evidence>
<dbReference type="PIRSF" id="PIRSF038941">
    <property type="entry name" value="NspC"/>
    <property type="match status" value="1"/>
</dbReference>
<dbReference type="GO" id="GO:0009089">
    <property type="term" value="P:lysine biosynthetic process via diaminopimelate"/>
    <property type="evidence" value="ECO:0007669"/>
    <property type="project" value="TreeGrafter"/>
</dbReference>
<dbReference type="EC" id="4.1.1.96" evidence="2"/>
<keyword evidence="7" id="KW-0456">Lyase</keyword>
<evidence type="ECO:0000256" key="4">
    <source>
        <dbReference type="ARBA" id="ARBA00022793"/>
    </source>
</evidence>
<keyword evidence="4" id="KW-0210">Decarboxylase</keyword>
<dbReference type="SUPFAM" id="SSF50621">
    <property type="entry name" value="Alanine racemase C-terminal domain-like"/>
    <property type="match status" value="1"/>
</dbReference>
<dbReference type="GO" id="GO:0008295">
    <property type="term" value="P:spermidine biosynthetic process"/>
    <property type="evidence" value="ECO:0007669"/>
    <property type="project" value="UniProtKB-KW"/>
</dbReference>
<organism evidence="13 14">
    <name type="scientific">Reichenbachiella agariperforans</name>
    <dbReference type="NCBI Taxonomy" id="156994"/>
    <lineage>
        <taxon>Bacteria</taxon>
        <taxon>Pseudomonadati</taxon>
        <taxon>Bacteroidota</taxon>
        <taxon>Cytophagia</taxon>
        <taxon>Cytophagales</taxon>
        <taxon>Reichenbachiellaceae</taxon>
        <taxon>Reichenbachiella</taxon>
    </lineage>
</organism>
<evidence type="ECO:0000259" key="12">
    <source>
        <dbReference type="Pfam" id="PF00278"/>
    </source>
</evidence>
<dbReference type="NCBIfam" id="TIGR01047">
    <property type="entry name" value="nspC"/>
    <property type="match status" value="1"/>
</dbReference>
<evidence type="ECO:0000256" key="6">
    <source>
        <dbReference type="ARBA" id="ARBA00023066"/>
    </source>
</evidence>
<evidence type="ECO:0000256" key="5">
    <source>
        <dbReference type="ARBA" id="ARBA00022898"/>
    </source>
</evidence>
<dbReference type="Pfam" id="PF00278">
    <property type="entry name" value="Orn_DAP_Arg_deC"/>
    <property type="match status" value="1"/>
</dbReference>
<dbReference type="AlphaFoldDB" id="A0A1M6SGC0"/>
<accession>A0A1M6SGC0</accession>
<proteinExistence type="inferred from homology"/>
<evidence type="ECO:0000256" key="8">
    <source>
        <dbReference type="ARBA" id="ARBA00025802"/>
    </source>
</evidence>
<protein>
    <recommendedName>
        <fullName evidence="3">Carboxynorspermidine/carboxyspermidine decarboxylase</fullName>
        <ecNumber evidence="2">4.1.1.96</ecNumber>
    </recommendedName>
</protein>
<evidence type="ECO:0000256" key="7">
    <source>
        <dbReference type="ARBA" id="ARBA00023239"/>
    </source>
</evidence>
<keyword evidence="6" id="KW-0745">Spermidine biosynthesis</keyword>
<dbReference type="SUPFAM" id="SSF51419">
    <property type="entry name" value="PLP-binding barrel"/>
    <property type="match status" value="1"/>
</dbReference>
<dbReference type="Gene3D" id="3.20.20.10">
    <property type="entry name" value="Alanine racemase"/>
    <property type="match status" value="1"/>
</dbReference>
<evidence type="ECO:0000256" key="1">
    <source>
        <dbReference type="ARBA" id="ARBA00001933"/>
    </source>
</evidence>
<evidence type="ECO:0000256" key="11">
    <source>
        <dbReference type="PIRSR" id="PIRSR038941-1"/>
    </source>
</evidence>
<dbReference type="FunFam" id="3.20.20.10:FF:000012">
    <property type="entry name" value="Carboxynorspermidine/carboxyspermidine decarboxylase"/>
    <property type="match status" value="1"/>
</dbReference>
<dbReference type="InterPro" id="IPR009006">
    <property type="entry name" value="Ala_racemase/Decarboxylase_C"/>
</dbReference>
<dbReference type="Gene3D" id="2.40.37.10">
    <property type="entry name" value="Lyase, Ornithine Decarboxylase, Chain A, domain 1"/>
    <property type="match status" value="1"/>
</dbReference>
<keyword evidence="5" id="KW-0663">Pyridoxal phosphate</keyword>
<comment type="similarity">
    <text evidence="8">Belongs to the Orn/Lys/Arg decarboxylase class-II family. NspC subfamily.</text>
</comment>
<evidence type="ECO:0000256" key="9">
    <source>
        <dbReference type="ARBA" id="ARBA00047351"/>
    </source>
</evidence>
<evidence type="ECO:0000313" key="14">
    <source>
        <dbReference type="Proteomes" id="UP000184474"/>
    </source>
</evidence>
<keyword evidence="14" id="KW-1185">Reference proteome</keyword>
<gene>
    <name evidence="13" type="ORF">SAMN04488028_10512</name>
</gene>
<dbReference type="InterPro" id="IPR022643">
    <property type="entry name" value="De-COase2_C"/>
</dbReference>
<evidence type="ECO:0000256" key="10">
    <source>
        <dbReference type="ARBA" id="ARBA00047389"/>
    </source>
</evidence>
<dbReference type="STRING" id="156994.SAMN04488028_10512"/>
<comment type="cofactor">
    <cofactor evidence="1">
        <name>pyridoxal 5'-phosphate</name>
        <dbReference type="ChEBI" id="CHEBI:597326"/>
    </cofactor>
</comment>
<dbReference type="CDD" id="cd06829">
    <property type="entry name" value="PLPDE_III_CANSDC"/>
    <property type="match status" value="1"/>
</dbReference>